<organism evidence="1">
    <name type="scientific">Anopheles triannulatus</name>
    <dbReference type="NCBI Taxonomy" id="58253"/>
    <lineage>
        <taxon>Eukaryota</taxon>
        <taxon>Metazoa</taxon>
        <taxon>Ecdysozoa</taxon>
        <taxon>Arthropoda</taxon>
        <taxon>Hexapoda</taxon>
        <taxon>Insecta</taxon>
        <taxon>Pterygota</taxon>
        <taxon>Neoptera</taxon>
        <taxon>Endopterygota</taxon>
        <taxon>Diptera</taxon>
        <taxon>Nematocera</taxon>
        <taxon>Culicoidea</taxon>
        <taxon>Culicidae</taxon>
        <taxon>Anophelinae</taxon>
        <taxon>Anopheles</taxon>
    </lineage>
</organism>
<dbReference type="EMBL" id="GGFK01013482">
    <property type="protein sequence ID" value="MBW46803.1"/>
    <property type="molecule type" value="Transcribed_RNA"/>
</dbReference>
<name>A0A2M4B185_9DIPT</name>
<evidence type="ECO:0000313" key="1">
    <source>
        <dbReference type="EMBL" id="MBW46803.1"/>
    </source>
</evidence>
<accession>A0A2M4B185</accession>
<proteinExistence type="predicted"/>
<dbReference type="AlphaFoldDB" id="A0A2M4B185"/>
<protein>
    <submittedName>
        <fullName evidence="1">Putative secreted protein</fullName>
    </submittedName>
</protein>
<sequence length="73" mass="8349">MRLSNKLFRSFYPFSLLLLTNSPLVEPLFNQSLFQTVQIYSTKGSPCGFCLPFLLPINRILFYVSVFSPALLV</sequence>
<reference evidence="1" key="1">
    <citation type="submission" date="2018-01" db="EMBL/GenBank/DDBJ databases">
        <title>An insight into the sialome of Amazonian anophelines.</title>
        <authorList>
            <person name="Ribeiro J.M."/>
            <person name="Scarpassa V."/>
            <person name="Calvo E."/>
        </authorList>
    </citation>
    <scope>NUCLEOTIDE SEQUENCE</scope>
    <source>
        <tissue evidence="1">Salivary glands</tissue>
    </source>
</reference>